<reference evidence="1 2" key="1">
    <citation type="submission" date="2018-04" db="EMBL/GenBank/DDBJ databases">
        <title>Genomic Encyclopedia of Archaeal and Bacterial Type Strains, Phase II (KMG-II): from individual species to whole genera.</title>
        <authorList>
            <person name="Goeker M."/>
        </authorList>
    </citation>
    <scope>NUCLEOTIDE SEQUENCE [LARGE SCALE GENOMIC DNA]</scope>
    <source>
        <strain evidence="1 2">DSM 21823</strain>
    </source>
</reference>
<keyword evidence="2" id="KW-1185">Reference proteome</keyword>
<evidence type="ECO:0000313" key="1">
    <source>
        <dbReference type="EMBL" id="PTX52490.1"/>
    </source>
</evidence>
<sequence>MVQPTKSPLAWAHQFPPPLPAGLDLDRTILIRYDGVKAEGGDVIFAVLGADQLRLLPERVTEGLEFSRRDAEGEIRGSPDAFFIGSERHLSLYVNVDAYPDFIERVRDLAFEHGLDVAIGEGDLQSMTGPDGDISAPKVPAFVENGLGYVPSVLAMSYLSKIRPAPDAHSGPDLG</sequence>
<dbReference type="RefSeq" id="WP_108127909.1">
    <property type="nucleotide sequence ID" value="NZ_QBKP01000002.1"/>
</dbReference>
<comment type="caution">
    <text evidence="1">The sequence shown here is derived from an EMBL/GenBank/DDBJ whole genome shotgun (WGS) entry which is preliminary data.</text>
</comment>
<evidence type="ECO:0000313" key="2">
    <source>
        <dbReference type="Proteomes" id="UP000244224"/>
    </source>
</evidence>
<proteinExistence type="predicted"/>
<dbReference type="EMBL" id="QBKP01000002">
    <property type="protein sequence ID" value="PTX52490.1"/>
    <property type="molecule type" value="Genomic_DNA"/>
</dbReference>
<accession>A0A2T6B8T1</accession>
<organism evidence="1 2">
    <name type="scientific">Gemmobacter caeni</name>
    <dbReference type="NCBI Taxonomy" id="589035"/>
    <lineage>
        <taxon>Bacteria</taxon>
        <taxon>Pseudomonadati</taxon>
        <taxon>Pseudomonadota</taxon>
        <taxon>Alphaproteobacteria</taxon>
        <taxon>Rhodobacterales</taxon>
        <taxon>Paracoccaceae</taxon>
        <taxon>Gemmobacter</taxon>
    </lineage>
</organism>
<dbReference type="Proteomes" id="UP000244224">
    <property type="component" value="Unassembled WGS sequence"/>
</dbReference>
<gene>
    <name evidence="1" type="ORF">C8N34_102270</name>
</gene>
<name>A0A2T6B8T1_9RHOB</name>
<protein>
    <submittedName>
        <fullName evidence="1">Uncharacterized protein</fullName>
    </submittedName>
</protein>
<dbReference type="AlphaFoldDB" id="A0A2T6B8T1"/>